<name>A0A1H0QDI4_9ACTN</name>
<dbReference type="RefSeq" id="WP_091247147.1">
    <property type="nucleotide sequence ID" value="NZ_FNIR01000010.1"/>
</dbReference>
<proteinExistence type="predicted"/>
<evidence type="ECO:0000313" key="3">
    <source>
        <dbReference type="Proteomes" id="UP000199088"/>
    </source>
</evidence>
<dbReference type="SUPFAM" id="SSF53474">
    <property type="entry name" value="alpha/beta-Hydrolases"/>
    <property type="match status" value="1"/>
</dbReference>
<dbReference type="AlphaFoldDB" id="A0A1H0QDI4"/>
<dbReference type="GO" id="GO:0003824">
    <property type="term" value="F:catalytic activity"/>
    <property type="evidence" value="ECO:0007669"/>
    <property type="project" value="InterPro"/>
</dbReference>
<protein>
    <submittedName>
        <fullName evidence="2">Pimeloyl-ACP methyl ester carboxylesterase</fullName>
    </submittedName>
</protein>
<dbReference type="PANTHER" id="PTHR46438">
    <property type="entry name" value="ALPHA/BETA-HYDROLASES SUPERFAMILY PROTEIN"/>
    <property type="match status" value="1"/>
</dbReference>
<organism evidence="2 3">
    <name type="scientific">Klenkia soli</name>
    <dbReference type="NCBI Taxonomy" id="1052260"/>
    <lineage>
        <taxon>Bacteria</taxon>
        <taxon>Bacillati</taxon>
        <taxon>Actinomycetota</taxon>
        <taxon>Actinomycetes</taxon>
        <taxon>Geodermatophilales</taxon>
        <taxon>Geodermatophilaceae</taxon>
        <taxon>Klenkia</taxon>
    </lineage>
</organism>
<dbReference type="STRING" id="1052260.SAMN05660199_03289"/>
<dbReference type="OrthoDB" id="3771266at2"/>
<sequence>MTEHLTVEGGTIAYELTGTEGPLVVLAHGMGDSRAAYRFLVPELVAAGHRVANVDLRGCGESSAVWPSYSRTDIAGDLLAVVRHLGGPAVLVGHSISGGAVTIAAAQAPELVTALVELTPFTRKQAVSLKDLRSARFRRGMLHLVGTGVLGSAGQWRKYLEIAYPGPKPADWAERSAQVDAMLAEPGRMKAVQKMGMTPATDAGAALGDVRCPVLVVQGTLDPDWASPQAEGEAILAELPDGLGRLAMVEGAGHYPHVQHPARVLAVLLPFLASVDA</sequence>
<feature type="domain" description="AB hydrolase-1" evidence="1">
    <location>
        <begin position="24"/>
        <end position="266"/>
    </location>
</feature>
<dbReference type="InterPro" id="IPR000639">
    <property type="entry name" value="Epox_hydrolase-like"/>
</dbReference>
<gene>
    <name evidence="2" type="ORF">SAMN05660199_03289</name>
</gene>
<dbReference type="InterPro" id="IPR000073">
    <property type="entry name" value="AB_hydrolase_1"/>
</dbReference>
<evidence type="ECO:0000313" key="2">
    <source>
        <dbReference type="EMBL" id="SDP15115.1"/>
    </source>
</evidence>
<accession>A0A1H0QDI4</accession>
<dbReference type="InterPro" id="IPR029058">
    <property type="entry name" value="AB_hydrolase_fold"/>
</dbReference>
<dbReference type="EMBL" id="FNIR01000010">
    <property type="protein sequence ID" value="SDP15115.1"/>
    <property type="molecule type" value="Genomic_DNA"/>
</dbReference>
<dbReference type="Pfam" id="PF12697">
    <property type="entry name" value="Abhydrolase_6"/>
    <property type="match status" value="1"/>
</dbReference>
<evidence type="ECO:0000259" key="1">
    <source>
        <dbReference type="Pfam" id="PF12697"/>
    </source>
</evidence>
<dbReference type="Gene3D" id="3.40.50.1820">
    <property type="entry name" value="alpha/beta hydrolase"/>
    <property type="match status" value="1"/>
</dbReference>
<keyword evidence="3" id="KW-1185">Reference proteome</keyword>
<dbReference type="PRINTS" id="PR00412">
    <property type="entry name" value="EPOXHYDRLASE"/>
</dbReference>
<dbReference type="Proteomes" id="UP000199088">
    <property type="component" value="Unassembled WGS sequence"/>
</dbReference>
<reference evidence="3" key="1">
    <citation type="submission" date="2016-10" db="EMBL/GenBank/DDBJ databases">
        <authorList>
            <person name="Varghese N."/>
            <person name="Submissions S."/>
        </authorList>
    </citation>
    <scope>NUCLEOTIDE SEQUENCE [LARGE SCALE GENOMIC DNA]</scope>
    <source>
        <strain evidence="3">DSM 45843</strain>
    </source>
</reference>